<keyword evidence="3" id="KW-0443">Lipid metabolism</keyword>
<gene>
    <name evidence="7" type="ORF">N7509_011757</name>
</gene>
<dbReference type="FunFam" id="3.40.50.2000:FF:000009">
    <property type="entry name" value="Sterol 3-beta-glucosyltransferase UGT80A2"/>
    <property type="match status" value="1"/>
</dbReference>
<dbReference type="GO" id="GO:0012505">
    <property type="term" value="C:endomembrane system"/>
    <property type="evidence" value="ECO:0007669"/>
    <property type="project" value="UniProtKB-SubCell"/>
</dbReference>
<dbReference type="InterPro" id="IPR004276">
    <property type="entry name" value="GlycoTrans_28_N"/>
</dbReference>
<dbReference type="GO" id="GO:0016906">
    <property type="term" value="F:sterol 3-beta-glucosyltransferase activity"/>
    <property type="evidence" value="ECO:0007669"/>
    <property type="project" value="UniProtKB-ARBA"/>
</dbReference>
<dbReference type="EMBL" id="JAPZBU010000011">
    <property type="protein sequence ID" value="KAJ5378638.1"/>
    <property type="molecule type" value="Genomic_DNA"/>
</dbReference>
<feature type="domain" description="Erythromycin biosynthesis protein CIII-like C-terminal" evidence="6">
    <location>
        <begin position="345"/>
        <end position="432"/>
    </location>
</feature>
<comment type="subcellular location">
    <subcellularLocation>
        <location evidence="1">Endomembrane system</location>
        <topology evidence="1">Peripheral membrane protein</topology>
    </subcellularLocation>
</comment>
<feature type="region of interest" description="Disordered" evidence="4">
    <location>
        <begin position="558"/>
        <end position="579"/>
    </location>
</feature>
<comment type="caution">
    <text evidence="7">The sequence shown here is derived from an EMBL/GenBank/DDBJ whole genome shotgun (WGS) entry which is preliminary data.</text>
</comment>
<keyword evidence="2" id="KW-0808">Transferase</keyword>
<feature type="region of interest" description="Disordered" evidence="4">
    <location>
        <begin position="1"/>
        <end position="31"/>
    </location>
</feature>
<proteinExistence type="predicted"/>
<reference evidence="7" key="2">
    <citation type="journal article" date="2023" name="IMA Fungus">
        <title>Comparative genomic study of the Penicillium genus elucidates a diverse pangenome and 15 lateral gene transfer events.</title>
        <authorList>
            <person name="Petersen C."/>
            <person name="Sorensen T."/>
            <person name="Nielsen M.R."/>
            <person name="Sondergaard T.E."/>
            <person name="Sorensen J.L."/>
            <person name="Fitzpatrick D.A."/>
            <person name="Frisvad J.C."/>
            <person name="Nielsen K.L."/>
        </authorList>
    </citation>
    <scope>NUCLEOTIDE SEQUENCE</scope>
    <source>
        <strain evidence="7">IBT 29677</strain>
    </source>
</reference>
<dbReference type="PANTHER" id="PTHR48050">
    <property type="entry name" value="STEROL 3-BETA-GLUCOSYLTRANSFERASE"/>
    <property type="match status" value="1"/>
</dbReference>
<dbReference type="RefSeq" id="XP_056482424.1">
    <property type="nucleotide sequence ID" value="XM_056636394.1"/>
</dbReference>
<evidence type="ECO:0000256" key="4">
    <source>
        <dbReference type="SAM" id="MobiDB-lite"/>
    </source>
</evidence>
<dbReference type="FunFam" id="3.40.50.2000:FF:000268">
    <property type="entry name" value="Glycosyltransferase family 1 protein"/>
    <property type="match status" value="1"/>
</dbReference>
<organism evidence="7 8">
    <name type="scientific">Penicillium cosmopolitanum</name>
    <dbReference type="NCBI Taxonomy" id="1131564"/>
    <lineage>
        <taxon>Eukaryota</taxon>
        <taxon>Fungi</taxon>
        <taxon>Dikarya</taxon>
        <taxon>Ascomycota</taxon>
        <taxon>Pezizomycotina</taxon>
        <taxon>Eurotiomycetes</taxon>
        <taxon>Eurotiomycetidae</taxon>
        <taxon>Eurotiales</taxon>
        <taxon>Aspergillaceae</taxon>
        <taxon>Penicillium</taxon>
    </lineage>
</organism>
<dbReference type="Pfam" id="PF06722">
    <property type="entry name" value="EryCIII-like_C"/>
    <property type="match status" value="1"/>
</dbReference>
<dbReference type="GO" id="GO:0005975">
    <property type="term" value="P:carbohydrate metabolic process"/>
    <property type="evidence" value="ECO:0007669"/>
    <property type="project" value="InterPro"/>
</dbReference>
<dbReference type="OrthoDB" id="5835829at2759"/>
<reference evidence="7" key="1">
    <citation type="submission" date="2022-12" db="EMBL/GenBank/DDBJ databases">
        <authorList>
            <person name="Petersen C."/>
        </authorList>
    </citation>
    <scope>NUCLEOTIDE SEQUENCE</scope>
    <source>
        <strain evidence="7">IBT 29677</strain>
    </source>
</reference>
<dbReference type="Gene3D" id="3.40.50.2000">
    <property type="entry name" value="Glycogen Phosphorylase B"/>
    <property type="match status" value="2"/>
</dbReference>
<evidence type="ECO:0000256" key="2">
    <source>
        <dbReference type="ARBA" id="ARBA00022679"/>
    </source>
</evidence>
<accession>A0A9W9VDZ7</accession>
<dbReference type="Pfam" id="PF03033">
    <property type="entry name" value="Glyco_transf_28"/>
    <property type="match status" value="1"/>
</dbReference>
<feature type="domain" description="Glycosyltransferase family 28 N-terminal" evidence="5">
    <location>
        <begin position="89"/>
        <end position="185"/>
    </location>
</feature>
<protein>
    <submittedName>
        <fullName evidence="7">UDP-glucuronosyl/UDP-glucosyltransferase</fullName>
    </submittedName>
</protein>
<dbReference type="PANTHER" id="PTHR48050:SF27">
    <property type="entry name" value="GLUCOSYLTRANSFERASE, PUTATIVE (AFU_ORTHOLOGUE AFUA_7G04880)-RELATED"/>
    <property type="match status" value="1"/>
</dbReference>
<evidence type="ECO:0000256" key="1">
    <source>
        <dbReference type="ARBA" id="ARBA00004184"/>
    </source>
</evidence>
<dbReference type="InterPro" id="IPR050426">
    <property type="entry name" value="Glycosyltransferase_28"/>
</dbReference>
<dbReference type="Proteomes" id="UP001147747">
    <property type="component" value="Unassembled WGS sequence"/>
</dbReference>
<dbReference type="AlphaFoldDB" id="A0A9W9VDZ7"/>
<evidence type="ECO:0000259" key="5">
    <source>
        <dbReference type="Pfam" id="PF03033"/>
    </source>
</evidence>
<keyword evidence="8" id="KW-1185">Reference proteome</keyword>
<sequence>MPDPQEPSGQGQLPPPYSLGGDEGSTFDSSNVQVQADGRVNINLESKIAQTLAQIIESQQEDLKNPPPDYDETEGIEEGDIDCPFRLNIVIQIVGSRGDVQPFIALGSALQRWGHRVRIATHDTFADFVRGSGLEFYPIGGDPAELMAYMVKNPGLIPQMRTLRDGEVKKKQVMVAKMLDGCWKSCLDDDPLCTYSLCSGTRCPCSPNVHYALDKYCRLGHVINRWRESINLDPVPNMEGPSLAEALNVPFTYCWSPALIPKPQDWPSHIDICGFLIRDTPTYYPPVDLEKFLQSGEPPVYIGFGSIVVSNPQKLINTVLLAVAQAGVRAIISKGWGNIVGPPDPNIYYIEDCPHEWLFQHVSAVVHHGGAGTTACGLSKSRPSVIVPFFGDQPFWGNMVARSGAGPRPIPYASLTVQNLADGIEFCLTKESKAAAESISYKMRMESGVKAAVNSFHRNLPSARMRCDIIPGQPAVLKYSKGKHPLNLSTAAVLTLIGNNKANENHFKSYKSNPIFIDKHRWDPVTGILSAATATGSRMVQSTGEIFYSPYKQYTRSRSPMPSESLASSSQLGSGISTSNDGKEAGIVTAGKMVGVVIDIPHAAAEGFRQVPRLYGDKPKEYEPVKNWKSGAVFAGKNFVDGMSEGFSGLITLPIKGGKEEGALGVVKGLAKGTIGLATKVPSAGIGLVAYPLHGITKSIDAAFRNNIDKAIVIARLRDGRNKQRREPLTGEEQNGTLLFWKDFQHEEIRAI</sequence>
<evidence type="ECO:0000313" key="7">
    <source>
        <dbReference type="EMBL" id="KAJ5378638.1"/>
    </source>
</evidence>
<dbReference type="InterPro" id="IPR002213">
    <property type="entry name" value="UDP_glucos_trans"/>
</dbReference>
<dbReference type="CDD" id="cd03784">
    <property type="entry name" value="GT1_Gtf-like"/>
    <property type="match status" value="1"/>
</dbReference>
<dbReference type="SUPFAM" id="SSF53756">
    <property type="entry name" value="UDP-Glycosyltransferase/glycogen phosphorylase"/>
    <property type="match status" value="1"/>
</dbReference>
<dbReference type="GO" id="GO:0006629">
    <property type="term" value="P:lipid metabolic process"/>
    <property type="evidence" value="ECO:0007669"/>
    <property type="project" value="UniProtKB-KW"/>
</dbReference>
<evidence type="ECO:0000313" key="8">
    <source>
        <dbReference type="Proteomes" id="UP001147747"/>
    </source>
</evidence>
<evidence type="ECO:0000256" key="3">
    <source>
        <dbReference type="ARBA" id="ARBA00023098"/>
    </source>
</evidence>
<name>A0A9W9VDZ7_9EURO</name>
<evidence type="ECO:0000259" key="6">
    <source>
        <dbReference type="Pfam" id="PF06722"/>
    </source>
</evidence>
<dbReference type="GeneID" id="81375374"/>
<dbReference type="InterPro" id="IPR010610">
    <property type="entry name" value="EryCIII-like_C"/>
</dbReference>